<name>A0A1J1LUD2_9CYAN</name>
<dbReference type="PROSITE" id="PS51257">
    <property type="entry name" value="PROKAR_LIPOPROTEIN"/>
    <property type="match status" value="1"/>
</dbReference>
<organism evidence="3 4">
    <name type="scientific">Planktothrix tepida PCC 9214</name>
    <dbReference type="NCBI Taxonomy" id="671072"/>
    <lineage>
        <taxon>Bacteria</taxon>
        <taxon>Bacillati</taxon>
        <taxon>Cyanobacteriota</taxon>
        <taxon>Cyanophyceae</taxon>
        <taxon>Oscillatoriophycideae</taxon>
        <taxon>Oscillatoriales</taxon>
        <taxon>Microcoleaceae</taxon>
        <taxon>Planktothrix</taxon>
    </lineage>
</organism>
<gene>
    <name evidence="3" type="ORF">PL9214670078</name>
</gene>
<accession>A0A1J1LUD2</accession>
<dbReference type="OrthoDB" id="561399at2"/>
<evidence type="ECO:0000313" key="3">
    <source>
        <dbReference type="EMBL" id="CUR35452.1"/>
    </source>
</evidence>
<sequence length="293" mass="31915">MKKLPISVLLFAIVGCNNPSISQTPNSISGDCPEQPSVSLEEKDVKPITLTTSGTTQESGQVKSGKSLGYTFEGQAGQKLSYQTKDDICIWIFTQDLTLLEGVELPKNGKYTIQVAALKGATTFNLEMSLGALQAASTPSPVNPTSSPTSVPQPSVSSSSSSSGLSQNQAAQLVGNWLGSKSKIFAPPFNRQLVNQYTTGPLYTDITKPDGSIDWLEKNNSRYDYKDARVTEVISFSDSGSQPSLTVRIYEDRTLYGPNGIDYNVSGSSTRNYTYFFSQENGNWKIYDYKRAE</sequence>
<evidence type="ECO:0000259" key="2">
    <source>
        <dbReference type="Pfam" id="PF13355"/>
    </source>
</evidence>
<proteinExistence type="predicted"/>
<feature type="domain" description="Plastid division protein CDP1-like IMS" evidence="2">
    <location>
        <begin position="170"/>
        <end position="286"/>
    </location>
</feature>
<evidence type="ECO:0000313" key="4">
    <source>
        <dbReference type="Proteomes" id="UP000184315"/>
    </source>
</evidence>
<keyword evidence="4" id="KW-1185">Reference proteome</keyword>
<dbReference type="EMBL" id="CZDF01000174">
    <property type="protein sequence ID" value="CUR35452.1"/>
    <property type="molecule type" value="Genomic_DNA"/>
</dbReference>
<feature type="region of interest" description="Disordered" evidence="1">
    <location>
        <begin position="136"/>
        <end position="164"/>
    </location>
</feature>
<evidence type="ECO:0000256" key="1">
    <source>
        <dbReference type="SAM" id="MobiDB-lite"/>
    </source>
</evidence>
<feature type="compositionally biased region" description="Low complexity" evidence="1">
    <location>
        <begin position="137"/>
        <end position="163"/>
    </location>
</feature>
<reference evidence="4" key="1">
    <citation type="submission" date="2015-10" db="EMBL/GenBank/DDBJ databases">
        <authorList>
            <person name="Regsiter A."/>
            <person name="william w."/>
        </authorList>
    </citation>
    <scope>NUCLEOTIDE SEQUENCE [LARGE SCALE GENOMIC DNA]</scope>
</reference>
<dbReference type="Proteomes" id="UP000184315">
    <property type="component" value="Unassembled WGS sequence"/>
</dbReference>
<protein>
    <recommendedName>
        <fullName evidence="2">Plastid division protein CDP1-like IMS domain-containing protein</fullName>
    </recommendedName>
</protein>
<dbReference type="Pfam" id="PF13355">
    <property type="entry name" value="ARC6-like_IMS"/>
    <property type="match status" value="1"/>
</dbReference>
<dbReference type="STRING" id="671072.PL9214670078"/>
<dbReference type="RefSeq" id="WP_072722418.1">
    <property type="nucleotide sequence ID" value="NZ_LN889815.1"/>
</dbReference>
<dbReference type="Gene3D" id="2.60.120.380">
    <property type="match status" value="1"/>
</dbReference>
<dbReference type="InterPro" id="IPR025344">
    <property type="entry name" value="CDP1-like_IMS"/>
</dbReference>
<dbReference type="AlphaFoldDB" id="A0A1J1LUD2"/>